<gene>
    <name evidence="1" type="ORF">AW171_hschr53125</name>
</gene>
<dbReference type="STRING" id="45286.A0A0X8HST0"/>
<sequence length="900" mass="103487">MSSLSDKDNTSFKRYLASCGYVKEYTRKSYMNSELRLMTKLGIKHSKNNIGVRWKRSKDGKIELKNLDIAQKLEISNCFKSSEASARDEDFISSIIESGTLAEPVWGSNGRYLNPADTLLPEWERLKLCRDGVANSLGFAQGFGYDNNLMCIASSSLMFIAYENTFFTKNLVSYGAPSFNKEDMINFSLIDSALLYDNFPLQQMLYFGRIFRDYKIHLVKLCHFYGQEYVAMCCENGYIMMFLVHDFEDYYKDVADGHKYGAKPSMRPKYILRARGSCWSFDIYDDDPNVKYIAAGHNDGDAPTGISLFGYSKGMNKFIIDEIPIEHNVPCVSFIKDSSRDKNIILAYSSIFGSVGTISIQRSLDVEKCVRERLRIAWEYLDEQYLPSWCWSITPVKKSSFRHVGQYEFLSNNYNQNHKTKELSLIYQNSLLLESYPFRPSQTSNLGIATNFVQTMVPVSHLQLLNASEYANKSIKFRFVCAQLPSPGGKRIPYESAYISTSYLEYDPSLWSYFFLLKPEYPLGDEKLSGGVEEAKMVVNNNYSISRLKSTPEWKDELSTFKITEPPQGKYFEAFDLSFSDDDKPIDLSLSEVSLSPCIHGIAEPNTNNSSDFYLYQRFHSSPPRREIKRVWIDRDPIFSIASTIENQNTWTETDELYHQYDDTMDDFSSSDTDGVTSVTLVSESSDSRIEEVIEMSLTNHISKTYRLYASLKQDTRYNLAGPEFESCAPQDYFFVVTTNKSVFLIRSDPLIINAMTTDDIFPTSDISTCHPEIESHNRISIVCYIQELSCIVVASQIGLISILRLTEYNGIYSFRQEYVIGWQRVPPEQRDQICMSQYADYNYDGPDYSCGQCDTVFPYFSIQGMDYIYCPEDPLNGIQEHAVLYILYRDNIIRYRIHT</sequence>
<dbReference type="Pfam" id="PF08728">
    <property type="entry name" value="CRT10"/>
    <property type="match status" value="2"/>
</dbReference>
<proteinExistence type="predicted"/>
<dbReference type="EMBL" id="CP014245">
    <property type="protein sequence ID" value="AMD21191.1"/>
    <property type="molecule type" value="Genomic_DNA"/>
</dbReference>
<evidence type="ECO:0000313" key="2">
    <source>
        <dbReference type="Proteomes" id="UP000243052"/>
    </source>
</evidence>
<dbReference type="Proteomes" id="UP000243052">
    <property type="component" value="Chromosome v"/>
</dbReference>
<dbReference type="OrthoDB" id="4068815at2759"/>
<dbReference type="GeneID" id="28724468"/>
<name>A0A0X8HST0_9SACH</name>
<protein>
    <submittedName>
        <fullName evidence="1">HEL089Wp</fullName>
    </submittedName>
</protein>
<dbReference type="InterPro" id="IPR014839">
    <property type="entry name" value="Crt10"/>
</dbReference>
<organism evidence="1 2">
    <name type="scientific">Eremothecium sinecaudum</name>
    <dbReference type="NCBI Taxonomy" id="45286"/>
    <lineage>
        <taxon>Eukaryota</taxon>
        <taxon>Fungi</taxon>
        <taxon>Dikarya</taxon>
        <taxon>Ascomycota</taxon>
        <taxon>Saccharomycotina</taxon>
        <taxon>Saccharomycetes</taxon>
        <taxon>Saccharomycetales</taxon>
        <taxon>Saccharomycetaceae</taxon>
        <taxon>Eremothecium</taxon>
    </lineage>
</organism>
<accession>A0A0X8HST0</accession>
<reference evidence="1 2" key="1">
    <citation type="submission" date="2016-01" db="EMBL/GenBank/DDBJ databases">
        <title>Genome sequence of the yeast Holleya sinecauda.</title>
        <authorList>
            <person name="Dietrich F.S."/>
        </authorList>
    </citation>
    <scope>NUCLEOTIDE SEQUENCE [LARGE SCALE GENOMIC DNA]</scope>
    <source>
        <strain evidence="1 2">ATCC 58844</strain>
    </source>
</reference>
<dbReference type="AlphaFoldDB" id="A0A0X8HST0"/>
<evidence type="ECO:0000313" key="1">
    <source>
        <dbReference type="EMBL" id="AMD21191.1"/>
    </source>
</evidence>
<dbReference type="RefSeq" id="XP_017988187.1">
    <property type="nucleotide sequence ID" value="XM_018132532.1"/>
</dbReference>
<keyword evidence="2" id="KW-1185">Reference proteome</keyword>